<proteinExistence type="predicted"/>
<gene>
    <name evidence="1" type="ORF">GP979_04795</name>
</gene>
<accession>A0A6D0J7Y5</accession>
<protein>
    <submittedName>
        <fullName evidence="1">Uncharacterized protein</fullName>
    </submittedName>
</protein>
<dbReference type="AlphaFoldDB" id="A0A6D0J7Y5"/>
<dbReference type="RefSeq" id="WP_001619357.1">
    <property type="nucleotide sequence ID" value="NZ_AP027523.1"/>
</dbReference>
<dbReference type="EMBL" id="WTQQ01000033">
    <property type="protein sequence ID" value="MWR87636.1"/>
    <property type="molecule type" value="Genomic_DNA"/>
</dbReference>
<comment type="caution">
    <text evidence="1">The sequence shown here is derived from an EMBL/GenBank/DDBJ whole genome shotgun (WGS) entry which is preliminary data.</text>
</comment>
<evidence type="ECO:0000313" key="1">
    <source>
        <dbReference type="EMBL" id="MWR87636.1"/>
    </source>
</evidence>
<evidence type="ECO:0000313" key="2">
    <source>
        <dbReference type="Proteomes" id="UP000436482"/>
    </source>
</evidence>
<name>A0A6D0J7Y5_ECOLX</name>
<reference evidence="1 2" key="1">
    <citation type="submission" date="2019-12" db="EMBL/GenBank/DDBJ databases">
        <title>Enteriobacteria Tanzani isolates_8377-8380.</title>
        <authorList>
            <person name="Subbiah M."/>
            <person name="Call D."/>
        </authorList>
    </citation>
    <scope>NUCLEOTIDE SEQUENCE [LARGE SCALE GENOMIC DNA]</scope>
    <source>
        <strain evidence="1 2">8379wE6</strain>
    </source>
</reference>
<organism evidence="1 2">
    <name type="scientific">Escherichia coli</name>
    <dbReference type="NCBI Taxonomy" id="562"/>
    <lineage>
        <taxon>Bacteria</taxon>
        <taxon>Pseudomonadati</taxon>
        <taxon>Pseudomonadota</taxon>
        <taxon>Gammaproteobacteria</taxon>
        <taxon>Enterobacterales</taxon>
        <taxon>Enterobacteriaceae</taxon>
        <taxon>Escherichia</taxon>
    </lineage>
</organism>
<sequence>MAGKGLSTIGPLDLASLNDDNFVITIVFPHSTAKNYPMAVAIAELSDVNKIGEIAGKKFHLASFSKTPDQLSRAANLCYLVYGITGVQAFINGELVVNVQELSSSLGCYARSLKANNQQSYCECVSNYPGNYLLPCRLLRGWEGGVSDKLPFSLADQIQALAVSKGCSWCPNFHPEKMKRI</sequence>
<dbReference type="Proteomes" id="UP000436482">
    <property type="component" value="Unassembled WGS sequence"/>
</dbReference>